<dbReference type="InterPro" id="IPR014752">
    <property type="entry name" value="Arrestin-like_C"/>
</dbReference>
<proteinExistence type="inferred from homology"/>
<dbReference type="InterPro" id="IPR050357">
    <property type="entry name" value="Arrestin_domain-protein"/>
</dbReference>
<dbReference type="InterPro" id="IPR014756">
    <property type="entry name" value="Ig_E-set"/>
</dbReference>
<dbReference type="InterPro" id="IPR011022">
    <property type="entry name" value="Arrestin_C-like"/>
</dbReference>
<dbReference type="Pfam" id="PF00339">
    <property type="entry name" value="Arrestin_N"/>
    <property type="match status" value="1"/>
</dbReference>
<organism evidence="3 4">
    <name type="scientific">Caenorhabditis nigoni</name>
    <dbReference type="NCBI Taxonomy" id="1611254"/>
    <lineage>
        <taxon>Eukaryota</taxon>
        <taxon>Metazoa</taxon>
        <taxon>Ecdysozoa</taxon>
        <taxon>Nematoda</taxon>
        <taxon>Chromadorea</taxon>
        <taxon>Rhabditida</taxon>
        <taxon>Rhabditina</taxon>
        <taxon>Rhabditomorpha</taxon>
        <taxon>Rhabditoidea</taxon>
        <taxon>Rhabditidae</taxon>
        <taxon>Peloderinae</taxon>
        <taxon>Caenorhabditis</taxon>
    </lineage>
</organism>
<feature type="domain" description="Arrestin C-terminal-like" evidence="2">
    <location>
        <begin position="170"/>
        <end position="319"/>
    </location>
</feature>
<evidence type="ECO:0000259" key="2">
    <source>
        <dbReference type="SMART" id="SM01017"/>
    </source>
</evidence>
<dbReference type="SUPFAM" id="SSF81296">
    <property type="entry name" value="E set domains"/>
    <property type="match status" value="2"/>
</dbReference>
<accession>A0A2G5UUN7</accession>
<dbReference type="STRING" id="1611254.A0A2G5UUN7"/>
<keyword evidence="4" id="KW-1185">Reference proteome</keyword>
<evidence type="ECO:0000256" key="1">
    <source>
        <dbReference type="ARBA" id="ARBA00005298"/>
    </source>
</evidence>
<reference evidence="4" key="1">
    <citation type="submission" date="2017-10" db="EMBL/GenBank/DDBJ databases">
        <title>Rapid genome shrinkage in a self-fertile nematode reveals novel sperm competition proteins.</title>
        <authorList>
            <person name="Yin D."/>
            <person name="Schwarz E.M."/>
            <person name="Thomas C.G."/>
            <person name="Felde R.L."/>
            <person name="Korf I.F."/>
            <person name="Cutter A.D."/>
            <person name="Schartner C.M."/>
            <person name="Ralston E.J."/>
            <person name="Meyer B.J."/>
            <person name="Haag E.S."/>
        </authorList>
    </citation>
    <scope>NUCLEOTIDE SEQUENCE [LARGE SCALE GENOMIC DNA]</scope>
    <source>
        <strain evidence="4">JU1422</strain>
    </source>
</reference>
<dbReference type="AlphaFoldDB" id="A0A2G5UUN7"/>
<dbReference type="Pfam" id="PF02752">
    <property type="entry name" value="Arrestin_C"/>
    <property type="match status" value="1"/>
</dbReference>
<comment type="similarity">
    <text evidence="1">Belongs to the arrestin family.</text>
</comment>
<gene>
    <name evidence="3" type="primary">Cni-arrd-2</name>
    <name evidence="3" type="synonym">Cnig_chr_II.g4027</name>
    <name evidence="3" type="ORF">B9Z55_004027</name>
</gene>
<protein>
    <recommendedName>
        <fullName evidence="2">Arrestin C-terminal-like domain-containing protein</fullName>
    </recommendedName>
</protein>
<dbReference type="PANTHER" id="PTHR11188">
    <property type="entry name" value="ARRESTIN DOMAIN CONTAINING PROTEIN"/>
    <property type="match status" value="1"/>
</dbReference>
<name>A0A2G5UUN7_9PELO</name>
<dbReference type="GO" id="GO:0005737">
    <property type="term" value="C:cytoplasm"/>
    <property type="evidence" value="ECO:0007669"/>
    <property type="project" value="TreeGrafter"/>
</dbReference>
<evidence type="ECO:0000313" key="3">
    <source>
        <dbReference type="EMBL" id="PIC43219.1"/>
    </source>
</evidence>
<dbReference type="EMBL" id="PDUG01000002">
    <property type="protein sequence ID" value="PIC43219.1"/>
    <property type="molecule type" value="Genomic_DNA"/>
</dbReference>
<evidence type="ECO:0000313" key="4">
    <source>
        <dbReference type="Proteomes" id="UP000230233"/>
    </source>
</evidence>
<dbReference type="Gene3D" id="2.60.40.640">
    <property type="match status" value="2"/>
</dbReference>
<dbReference type="SMART" id="SM01017">
    <property type="entry name" value="Arrestin_C"/>
    <property type="match status" value="1"/>
</dbReference>
<dbReference type="PANTHER" id="PTHR11188:SF66">
    <property type="entry name" value="ARRESTIN C-TERMINAL-LIKE DOMAIN-CONTAINING PROTEIN"/>
    <property type="match status" value="1"/>
</dbReference>
<dbReference type="InterPro" id="IPR011021">
    <property type="entry name" value="Arrestin-like_N"/>
</dbReference>
<dbReference type="Proteomes" id="UP000230233">
    <property type="component" value="Chromosome II"/>
</dbReference>
<sequence length="337" mass="37798">MFANLVPVPPVAPTTVLDIELSHNSKKYFPGETLTGRVILQTSEPIRARYLKISWEGSTRCEFGGMKKQVHLSNYVMPWIAETGDGIIPSGTHKFRFSFRLPSDAPPSFCGYYGSTTYSIYVELDRVWKWNMETEKTFKVVPKMCTAAMAPDMMVPTKFMKCKNSGTIFKDGVFSIKLNFQKRSFMPGESVEVIVTMENNSSKPIKSMQFELIRQSHFHSQPQKVFCSLNTCLKDCPVPPNYTRNCEKVLNSRVYQCNVPPGETKQVMVAIDLPRGIPPTFESAMISMGYLLGFSLKNGSWTNNKIDCNARIVIGNEKRIGVSGGKNAPLAPPPYCP</sequence>
<dbReference type="GO" id="GO:0015031">
    <property type="term" value="P:protein transport"/>
    <property type="evidence" value="ECO:0007669"/>
    <property type="project" value="TreeGrafter"/>
</dbReference>
<dbReference type="OrthoDB" id="2333384at2759"/>
<comment type="caution">
    <text evidence="3">The sequence shown here is derived from an EMBL/GenBank/DDBJ whole genome shotgun (WGS) entry which is preliminary data.</text>
</comment>